<dbReference type="RefSeq" id="WP_024038129.1">
    <property type="nucleotide sequence ID" value="NZ_CACRUE010000026.1"/>
</dbReference>
<keyword evidence="1" id="KW-0812">Transmembrane</keyword>
<sequence>MSKAISIFKGLGYAYIFTLIVILIYNALLTFTKISSDNMGMIVSIITTFGSAFGGFYACKQIKEKGLIYGLLEGLLYIIFLIVLVFLAKENFSFQISMLYSVILTTLAGGIGGIIGVNF</sequence>
<protein>
    <recommendedName>
        <fullName evidence="3">TIGR04086 family membrane protein</fullName>
    </recommendedName>
</protein>
<organism evidence="2">
    <name type="scientific">Intestinibacter bartlettii</name>
    <dbReference type="NCBI Taxonomy" id="261299"/>
    <lineage>
        <taxon>Bacteria</taxon>
        <taxon>Bacillati</taxon>
        <taxon>Bacillota</taxon>
        <taxon>Clostridia</taxon>
        <taxon>Peptostreptococcales</taxon>
        <taxon>Peptostreptococcaceae</taxon>
        <taxon>Intestinibacter</taxon>
    </lineage>
</organism>
<evidence type="ECO:0000313" key="2">
    <source>
        <dbReference type="EMBL" id="VYU10654.1"/>
    </source>
</evidence>
<feature type="transmembrane region" description="Helical" evidence="1">
    <location>
        <begin position="12"/>
        <end position="32"/>
    </location>
</feature>
<evidence type="ECO:0008006" key="3">
    <source>
        <dbReference type="Google" id="ProtNLM"/>
    </source>
</evidence>
<gene>
    <name evidence="2" type="ORF">IBLFYP30_01752</name>
</gene>
<reference evidence="2" key="1">
    <citation type="submission" date="2019-11" db="EMBL/GenBank/DDBJ databases">
        <authorList>
            <person name="Feng L."/>
        </authorList>
    </citation>
    <scope>NUCLEOTIDE SEQUENCE</scope>
    <source>
        <strain evidence="2">IbartlettiiLFYP30</strain>
    </source>
</reference>
<dbReference type="InterPro" id="IPR023804">
    <property type="entry name" value="DUF3792_TM"/>
</dbReference>
<keyword evidence="1" id="KW-0472">Membrane</keyword>
<keyword evidence="1" id="KW-1133">Transmembrane helix</keyword>
<dbReference type="NCBIfam" id="TIGR04086">
    <property type="entry name" value="TIGR04086_membr"/>
    <property type="match status" value="1"/>
</dbReference>
<evidence type="ECO:0000256" key="1">
    <source>
        <dbReference type="SAM" id="Phobius"/>
    </source>
</evidence>
<dbReference type="EMBL" id="CACRUE010000026">
    <property type="protein sequence ID" value="VYU10654.1"/>
    <property type="molecule type" value="Genomic_DNA"/>
</dbReference>
<dbReference type="AlphaFoldDB" id="A0A6N3C5N4"/>
<dbReference type="Pfam" id="PF12670">
    <property type="entry name" value="DUF3792"/>
    <property type="match status" value="1"/>
</dbReference>
<feature type="transmembrane region" description="Helical" evidence="1">
    <location>
        <begin position="66"/>
        <end position="88"/>
    </location>
</feature>
<accession>A0A6N3C5N4</accession>
<feature type="transmembrane region" description="Helical" evidence="1">
    <location>
        <begin position="38"/>
        <end position="59"/>
    </location>
</feature>
<name>A0A6N3C5N4_9FIRM</name>
<proteinExistence type="predicted"/>
<feature type="transmembrane region" description="Helical" evidence="1">
    <location>
        <begin position="94"/>
        <end position="117"/>
    </location>
</feature>